<dbReference type="PANTHER" id="PTHR36057">
    <property type="match status" value="1"/>
</dbReference>
<dbReference type="PANTHER" id="PTHR36057:SF1">
    <property type="entry name" value="LIPOPROTEIN LIPID ATTACHMENT SITE-LIKE PROTEIN, PUTATIVE (DUF1223)-RELATED"/>
    <property type="match status" value="1"/>
</dbReference>
<sequence>MRHILMTALAGLLALGALPGMAGERPVVVELFTSQGCSSCPPADAFLEELVARDDVLALSLHVDYWDYIGWEDTFASPDHTARQRGYAKADGRKMVYTPQMIINGADHAVGTRLKDVGDLIDKHLARSGGDLSVDVREEGGMVHLTARTPSPRTMPLAVYLVRYLPEETVEIERGENAGKTITYVNIVTEMQTLARWDTVEPLELSFERPNDAAASAILLQYEGHGTIEAVARLP</sequence>
<feature type="signal peptide" evidence="1">
    <location>
        <begin position="1"/>
        <end position="22"/>
    </location>
</feature>
<protein>
    <recommendedName>
        <fullName evidence="4">Secreted protein</fullName>
    </recommendedName>
</protein>
<dbReference type="Proteomes" id="UP000182160">
    <property type="component" value="Unassembled WGS sequence"/>
</dbReference>
<organism evidence="2 3">
    <name type="scientific">Roseovarius tolerans</name>
    <dbReference type="NCBI Taxonomy" id="74031"/>
    <lineage>
        <taxon>Bacteria</taxon>
        <taxon>Pseudomonadati</taxon>
        <taxon>Pseudomonadota</taxon>
        <taxon>Alphaproteobacteria</taxon>
        <taxon>Rhodobacterales</taxon>
        <taxon>Roseobacteraceae</taxon>
        <taxon>Roseovarius</taxon>
    </lineage>
</organism>
<proteinExistence type="predicted"/>
<dbReference type="Pfam" id="PF06764">
    <property type="entry name" value="DUF1223"/>
    <property type="match status" value="1"/>
</dbReference>
<evidence type="ECO:0000313" key="3">
    <source>
        <dbReference type="Proteomes" id="UP000182160"/>
    </source>
</evidence>
<evidence type="ECO:0008006" key="4">
    <source>
        <dbReference type="Google" id="ProtNLM"/>
    </source>
</evidence>
<name>A0A1H8BFP6_9RHOB</name>
<dbReference type="InterPro" id="IPR010634">
    <property type="entry name" value="DUF1223"/>
</dbReference>
<accession>A0A1H8BFP6</accession>
<dbReference type="RefSeq" id="WP_074786062.1">
    <property type="nucleotide sequence ID" value="NZ_FOBO01000008.1"/>
</dbReference>
<evidence type="ECO:0000256" key="1">
    <source>
        <dbReference type="SAM" id="SignalP"/>
    </source>
</evidence>
<dbReference type="InterPro" id="IPR036249">
    <property type="entry name" value="Thioredoxin-like_sf"/>
</dbReference>
<keyword evidence="1" id="KW-0732">Signal</keyword>
<dbReference type="EMBL" id="FOBO01000008">
    <property type="protein sequence ID" value="SEM81653.1"/>
    <property type="molecule type" value="Genomic_DNA"/>
</dbReference>
<feature type="chain" id="PRO_5010176433" description="Secreted protein" evidence="1">
    <location>
        <begin position="23"/>
        <end position="235"/>
    </location>
</feature>
<gene>
    <name evidence="2" type="ORF">SAMN04488077_108102</name>
</gene>
<evidence type="ECO:0000313" key="2">
    <source>
        <dbReference type="EMBL" id="SEM81653.1"/>
    </source>
</evidence>
<reference evidence="2 3" key="1">
    <citation type="submission" date="2016-10" db="EMBL/GenBank/DDBJ databases">
        <authorList>
            <person name="de Groot N.N."/>
        </authorList>
    </citation>
    <scope>NUCLEOTIDE SEQUENCE [LARGE SCALE GENOMIC DNA]</scope>
    <source>
        <strain evidence="2 3">DSM 11457</strain>
    </source>
</reference>
<dbReference type="SUPFAM" id="SSF52833">
    <property type="entry name" value="Thioredoxin-like"/>
    <property type="match status" value="1"/>
</dbReference>
<dbReference type="AlphaFoldDB" id="A0A1H8BFP6"/>